<organism evidence="2 3">
    <name type="scientific">Papaver atlanticum</name>
    <dbReference type="NCBI Taxonomy" id="357466"/>
    <lineage>
        <taxon>Eukaryota</taxon>
        <taxon>Viridiplantae</taxon>
        <taxon>Streptophyta</taxon>
        <taxon>Embryophyta</taxon>
        <taxon>Tracheophyta</taxon>
        <taxon>Spermatophyta</taxon>
        <taxon>Magnoliopsida</taxon>
        <taxon>Ranunculales</taxon>
        <taxon>Papaveraceae</taxon>
        <taxon>Papaveroideae</taxon>
        <taxon>Papaver</taxon>
    </lineage>
</organism>
<dbReference type="Proteomes" id="UP001202328">
    <property type="component" value="Unassembled WGS sequence"/>
</dbReference>
<dbReference type="AlphaFoldDB" id="A0AAD4XPS0"/>
<protein>
    <submittedName>
        <fullName evidence="2">Uncharacterized protein</fullName>
    </submittedName>
</protein>
<evidence type="ECO:0000256" key="1">
    <source>
        <dbReference type="SAM" id="MobiDB-lite"/>
    </source>
</evidence>
<keyword evidence="3" id="KW-1185">Reference proteome</keyword>
<evidence type="ECO:0000313" key="2">
    <source>
        <dbReference type="EMBL" id="KAI3935239.1"/>
    </source>
</evidence>
<dbReference type="InterPro" id="IPR038745">
    <property type="entry name" value="AT4G37440-like"/>
</dbReference>
<comment type="caution">
    <text evidence="2">The sequence shown here is derived from an EMBL/GenBank/DDBJ whole genome shotgun (WGS) entry which is preliminary data.</text>
</comment>
<sequence length="520" mass="57921">MVPSPMLINQDSKLNVSLKAPLNQDDGSLRCTNNCEDTNFDMITLLDPQPMVPDTNENSEVEVVECTNNSDIRFQEDDNPDATEYSSSFGDTVSLNGDSSRLSDAEVESEFCGDNVLGFDGFGSLFSMRKKRLTDQWRSYIRPLMWRCKWVELRMKEFRSQAAKYNTELAECLRVKQLELGQFTSEGCGRTLPFCRQIYKRKTMKRRKRKKVEDTTDITSYMSSHNLFSHYEKKSDADGASADEDCGNPVMADVNGNEEPDGHYELSSFECKDGDNSMEQILWNIEIAQSKVKRLKTVVDTLLMEHAGKFSSMENLSIFASSDLPSSSAISPTFSPGHGDAMPIVALYTPPGHTSEFEIGNLVIPESAVSSYVEETLTNVVQNPVGSLSAVRNPVDQPQVGASSINMMDDILIGNHRAAGKGLDEIEKVSDTAPVKVKKEIEEERNIIITLSSDLVPKPEIPVEEKKIVIKEEIDMTFSLCTEVNVPKNKRKRGERKPGSGAWNNEAISTQRSSGEPDNS</sequence>
<accession>A0AAD4XPS0</accession>
<reference evidence="2" key="1">
    <citation type="submission" date="2022-04" db="EMBL/GenBank/DDBJ databases">
        <title>A functionally conserved STORR gene fusion in Papaver species that diverged 16.8 million years ago.</title>
        <authorList>
            <person name="Catania T."/>
        </authorList>
    </citation>
    <scope>NUCLEOTIDE SEQUENCE</scope>
    <source>
        <strain evidence="2">S-188037</strain>
    </source>
</reference>
<dbReference type="PANTHER" id="PTHR34057">
    <property type="entry name" value="ELONGATION FACTOR"/>
    <property type="match status" value="1"/>
</dbReference>
<proteinExistence type="predicted"/>
<feature type="region of interest" description="Disordered" evidence="1">
    <location>
        <begin position="487"/>
        <end position="520"/>
    </location>
</feature>
<evidence type="ECO:0000313" key="3">
    <source>
        <dbReference type="Proteomes" id="UP001202328"/>
    </source>
</evidence>
<feature type="compositionally biased region" description="Polar residues" evidence="1">
    <location>
        <begin position="502"/>
        <end position="520"/>
    </location>
</feature>
<dbReference type="PANTHER" id="PTHR34057:SF1">
    <property type="entry name" value="ELONGATION FACTOR"/>
    <property type="match status" value="1"/>
</dbReference>
<gene>
    <name evidence="2" type="ORF">MKW98_018428</name>
</gene>
<dbReference type="EMBL" id="JAJJMB010006306">
    <property type="protein sequence ID" value="KAI3935239.1"/>
    <property type="molecule type" value="Genomic_DNA"/>
</dbReference>
<feature type="region of interest" description="Disordered" evidence="1">
    <location>
        <begin position="72"/>
        <end position="91"/>
    </location>
</feature>
<dbReference type="CDD" id="cd11650">
    <property type="entry name" value="AT4G37440_like"/>
    <property type="match status" value="1"/>
</dbReference>
<name>A0AAD4XPS0_9MAGN</name>